<accession>B8C707</accession>
<dbReference type="KEGG" id="tps:THAPSDRAFT_7611"/>
<dbReference type="InterPro" id="IPR036875">
    <property type="entry name" value="Znf_CCHC_sf"/>
</dbReference>
<dbReference type="InParanoid" id="B8C707"/>
<dbReference type="Proteomes" id="UP000001449">
    <property type="component" value="Chromosome 8"/>
</dbReference>
<dbReference type="AlphaFoldDB" id="B8C707"/>
<reference evidence="3 4" key="1">
    <citation type="journal article" date="2004" name="Science">
        <title>The genome of the diatom Thalassiosira pseudonana: ecology, evolution, and metabolism.</title>
        <authorList>
            <person name="Armbrust E.V."/>
            <person name="Berges J.A."/>
            <person name="Bowler C."/>
            <person name="Green B.R."/>
            <person name="Martinez D."/>
            <person name="Putnam N.H."/>
            <person name="Zhou S."/>
            <person name="Allen A.E."/>
            <person name="Apt K.E."/>
            <person name="Bechner M."/>
            <person name="Brzezinski M.A."/>
            <person name="Chaal B.K."/>
            <person name="Chiovitti A."/>
            <person name="Davis A.K."/>
            <person name="Demarest M.S."/>
            <person name="Detter J.C."/>
            <person name="Glavina T."/>
            <person name="Goodstein D."/>
            <person name="Hadi M.Z."/>
            <person name="Hellsten U."/>
            <person name="Hildebrand M."/>
            <person name="Jenkins B.D."/>
            <person name="Jurka J."/>
            <person name="Kapitonov V.V."/>
            <person name="Kroger N."/>
            <person name="Lau W.W."/>
            <person name="Lane T.W."/>
            <person name="Larimer F.W."/>
            <person name="Lippmeier J.C."/>
            <person name="Lucas S."/>
            <person name="Medina M."/>
            <person name="Montsant A."/>
            <person name="Obornik M."/>
            <person name="Parker M.S."/>
            <person name="Palenik B."/>
            <person name="Pazour G.J."/>
            <person name="Richardson P.M."/>
            <person name="Rynearson T.A."/>
            <person name="Saito M.A."/>
            <person name="Schwartz D.C."/>
            <person name="Thamatrakoln K."/>
            <person name="Valentin K."/>
            <person name="Vardi A."/>
            <person name="Wilkerson F.P."/>
            <person name="Rokhsar D.S."/>
        </authorList>
    </citation>
    <scope>NUCLEOTIDE SEQUENCE [LARGE SCALE GENOMIC DNA]</scope>
    <source>
        <strain evidence="3 4">CCMP1335</strain>
    </source>
</reference>
<evidence type="ECO:0000259" key="2">
    <source>
        <dbReference type="PROSITE" id="PS50158"/>
    </source>
</evidence>
<keyword evidence="1" id="KW-0862">Zinc</keyword>
<keyword evidence="1" id="KW-0863">Zinc-finger</keyword>
<dbReference type="Pfam" id="PF00098">
    <property type="entry name" value="zf-CCHC"/>
    <property type="match status" value="1"/>
</dbReference>
<proteinExistence type="predicted"/>
<gene>
    <name evidence="3" type="ORF">THAPSDRAFT_7611</name>
</gene>
<dbReference type="HOGENOM" id="CLU_599234_0_0_1"/>
<sequence length="457" mass="51797">MAFPDRLCFHCGVPGHRAAKCPSRDAQSPSCVASTASSQTSAGREAFQRYLATHSRRSSEHVKGAREREPGYHFDKVVQWMKDAECCTGDQRQSPLALARDPIEVLQREATNTLDNSQQWNDLHRSKYNDYDKAHREAFSRAIGTIRHCLAEMLHVTASDEAASTWHDELTRAVEFGRPADFSVNLDKETNDSNNSEGRCLKVYAVEKLQPRCRQLHHLLMNDNPFSTRVRSQFLLPFPKKLDAKDEQLSVVSIGGGPGYDHVAISLAAKFLYDVQPHQRQLQMRCINTKIFDLFHEEWGPSMSSLRECLNDTLFEESNCHMTMNHCDLRKGMDDALHADHFRDAVESADIICAQFVLHENASFILEEFDEDGEIVQKICGAVRDILARAKVASFMICTDSANTLFPALKSTAREYGWSVFGEEEQRDGDDRIAYLGPKSFVMLERIAIPHKLQMII</sequence>
<keyword evidence="1" id="KW-0479">Metal-binding</keyword>
<dbReference type="InterPro" id="IPR001878">
    <property type="entry name" value="Znf_CCHC"/>
</dbReference>
<dbReference type="SUPFAM" id="SSF57756">
    <property type="entry name" value="Retrovirus zinc finger-like domains"/>
    <property type="match status" value="1"/>
</dbReference>
<evidence type="ECO:0000313" key="3">
    <source>
        <dbReference type="EMBL" id="EED90661.1"/>
    </source>
</evidence>
<dbReference type="PROSITE" id="PS50158">
    <property type="entry name" value="ZF_CCHC"/>
    <property type="match status" value="1"/>
</dbReference>
<dbReference type="eggNOG" id="ENOG502RWWY">
    <property type="taxonomic scope" value="Eukaryota"/>
</dbReference>
<feature type="domain" description="CCHC-type" evidence="2">
    <location>
        <begin position="8"/>
        <end position="23"/>
    </location>
</feature>
<dbReference type="EMBL" id="CM000644">
    <property type="protein sequence ID" value="EED90661.1"/>
    <property type="molecule type" value="Genomic_DNA"/>
</dbReference>
<evidence type="ECO:0000313" key="4">
    <source>
        <dbReference type="Proteomes" id="UP000001449"/>
    </source>
</evidence>
<reference evidence="3 4" key="2">
    <citation type="journal article" date="2008" name="Nature">
        <title>The Phaeodactylum genome reveals the evolutionary history of diatom genomes.</title>
        <authorList>
            <person name="Bowler C."/>
            <person name="Allen A.E."/>
            <person name="Badger J.H."/>
            <person name="Grimwood J."/>
            <person name="Jabbari K."/>
            <person name="Kuo A."/>
            <person name="Maheswari U."/>
            <person name="Martens C."/>
            <person name="Maumus F."/>
            <person name="Otillar R.P."/>
            <person name="Rayko E."/>
            <person name="Salamov A."/>
            <person name="Vandepoele K."/>
            <person name="Beszteri B."/>
            <person name="Gruber A."/>
            <person name="Heijde M."/>
            <person name="Katinka M."/>
            <person name="Mock T."/>
            <person name="Valentin K."/>
            <person name="Verret F."/>
            <person name="Berges J.A."/>
            <person name="Brownlee C."/>
            <person name="Cadoret J.P."/>
            <person name="Chiovitti A."/>
            <person name="Choi C.J."/>
            <person name="Coesel S."/>
            <person name="De Martino A."/>
            <person name="Detter J.C."/>
            <person name="Durkin C."/>
            <person name="Falciatore A."/>
            <person name="Fournet J."/>
            <person name="Haruta M."/>
            <person name="Huysman M.J."/>
            <person name="Jenkins B.D."/>
            <person name="Jiroutova K."/>
            <person name="Jorgensen R.E."/>
            <person name="Joubert Y."/>
            <person name="Kaplan A."/>
            <person name="Kroger N."/>
            <person name="Kroth P.G."/>
            <person name="La Roche J."/>
            <person name="Lindquist E."/>
            <person name="Lommer M."/>
            <person name="Martin-Jezequel V."/>
            <person name="Lopez P.J."/>
            <person name="Lucas S."/>
            <person name="Mangogna M."/>
            <person name="McGinnis K."/>
            <person name="Medlin L.K."/>
            <person name="Montsant A."/>
            <person name="Oudot-Le Secq M.P."/>
            <person name="Napoli C."/>
            <person name="Obornik M."/>
            <person name="Parker M.S."/>
            <person name="Petit J.L."/>
            <person name="Porcel B.M."/>
            <person name="Poulsen N."/>
            <person name="Robison M."/>
            <person name="Rychlewski L."/>
            <person name="Rynearson T.A."/>
            <person name="Schmutz J."/>
            <person name="Shapiro H."/>
            <person name="Siaut M."/>
            <person name="Stanley M."/>
            <person name="Sussman M.R."/>
            <person name="Taylor A.R."/>
            <person name="Vardi A."/>
            <person name="von Dassow P."/>
            <person name="Vyverman W."/>
            <person name="Willis A."/>
            <person name="Wyrwicz L.S."/>
            <person name="Rokhsar D.S."/>
            <person name="Weissenbach J."/>
            <person name="Armbrust E.V."/>
            <person name="Green B.R."/>
            <person name="Van de Peer Y."/>
            <person name="Grigoriev I.V."/>
        </authorList>
    </citation>
    <scope>NUCLEOTIDE SEQUENCE [LARGE SCALE GENOMIC DNA]</scope>
    <source>
        <strain evidence="3 4">CCMP1335</strain>
    </source>
</reference>
<dbReference type="GO" id="GO:0003676">
    <property type="term" value="F:nucleic acid binding"/>
    <property type="evidence" value="ECO:0007669"/>
    <property type="project" value="InterPro"/>
</dbReference>
<evidence type="ECO:0000256" key="1">
    <source>
        <dbReference type="PROSITE-ProRule" id="PRU00047"/>
    </source>
</evidence>
<dbReference type="SMART" id="SM00343">
    <property type="entry name" value="ZnF_C2HC"/>
    <property type="match status" value="1"/>
</dbReference>
<dbReference type="PaxDb" id="35128-Thaps7611"/>
<dbReference type="OMA" id="PRCRQLH"/>
<organism evidence="3 4">
    <name type="scientific">Thalassiosira pseudonana</name>
    <name type="common">Marine diatom</name>
    <name type="synonym">Cyclotella nana</name>
    <dbReference type="NCBI Taxonomy" id="35128"/>
    <lineage>
        <taxon>Eukaryota</taxon>
        <taxon>Sar</taxon>
        <taxon>Stramenopiles</taxon>
        <taxon>Ochrophyta</taxon>
        <taxon>Bacillariophyta</taxon>
        <taxon>Coscinodiscophyceae</taxon>
        <taxon>Thalassiosirophycidae</taxon>
        <taxon>Thalassiosirales</taxon>
        <taxon>Thalassiosiraceae</taxon>
        <taxon>Thalassiosira</taxon>
    </lineage>
</organism>
<dbReference type="RefSeq" id="XP_002291810.1">
    <property type="nucleotide sequence ID" value="XM_002291774.1"/>
</dbReference>
<dbReference type="GO" id="GO:0008270">
    <property type="term" value="F:zinc ion binding"/>
    <property type="evidence" value="ECO:0007669"/>
    <property type="project" value="UniProtKB-KW"/>
</dbReference>
<protein>
    <recommendedName>
        <fullName evidence="2">CCHC-type domain-containing protein</fullName>
    </recommendedName>
</protein>
<keyword evidence="4" id="KW-1185">Reference proteome</keyword>
<name>B8C707_THAPS</name>
<dbReference type="GeneID" id="7452816"/>